<dbReference type="EMBL" id="SMKV01000010">
    <property type="protein sequence ID" value="TDC93400.1"/>
    <property type="molecule type" value="Genomic_DNA"/>
</dbReference>
<dbReference type="Pfam" id="PF13419">
    <property type="entry name" value="HAD_2"/>
    <property type="match status" value="1"/>
</dbReference>
<dbReference type="PANTHER" id="PTHR43316">
    <property type="entry name" value="HYDROLASE, HALOACID DELAHOGENASE-RELATED"/>
    <property type="match status" value="1"/>
</dbReference>
<gene>
    <name evidence="3" type="ORF">E1161_10285</name>
</gene>
<protein>
    <submittedName>
        <fullName evidence="3">Haloacid dehalogenase type II</fullName>
    </submittedName>
</protein>
<evidence type="ECO:0000313" key="3">
    <source>
        <dbReference type="EMBL" id="TDC93400.1"/>
    </source>
</evidence>
<dbReference type="Gene3D" id="3.40.50.1000">
    <property type="entry name" value="HAD superfamily/HAD-like"/>
    <property type="match status" value="1"/>
</dbReference>
<evidence type="ECO:0000256" key="1">
    <source>
        <dbReference type="ARBA" id="ARBA00008106"/>
    </source>
</evidence>
<comment type="caution">
    <text evidence="3">The sequence shown here is derived from an EMBL/GenBank/DDBJ whole genome shotgun (WGS) entry which is preliminary data.</text>
</comment>
<dbReference type="RefSeq" id="WP_132622030.1">
    <property type="nucleotide sequence ID" value="NZ_SMKV01000010.1"/>
</dbReference>
<dbReference type="InterPro" id="IPR023198">
    <property type="entry name" value="PGP-like_dom2"/>
</dbReference>
<comment type="similarity">
    <text evidence="1">Belongs to the HAD-like hydrolase superfamily. S-2-haloalkanoic acid dehalogenase family.</text>
</comment>
<dbReference type="Proteomes" id="UP000294744">
    <property type="component" value="Unassembled WGS sequence"/>
</dbReference>
<accession>A0A4R4UNS0</accession>
<dbReference type="InterPro" id="IPR006439">
    <property type="entry name" value="HAD-SF_hydro_IA"/>
</dbReference>
<dbReference type="InterPro" id="IPR051540">
    <property type="entry name" value="S-2-haloacid_dehalogenase"/>
</dbReference>
<dbReference type="InterPro" id="IPR023214">
    <property type="entry name" value="HAD_sf"/>
</dbReference>
<name>A0A4R4UNS0_9PSEU</name>
<dbReference type="NCBIfam" id="TIGR01428">
    <property type="entry name" value="HAD_type_II"/>
    <property type="match status" value="1"/>
</dbReference>
<dbReference type="Gene3D" id="1.10.150.240">
    <property type="entry name" value="Putative phosphatase, domain 2"/>
    <property type="match status" value="1"/>
</dbReference>
<proteinExistence type="inferred from homology"/>
<evidence type="ECO:0000313" key="4">
    <source>
        <dbReference type="Proteomes" id="UP000294744"/>
    </source>
</evidence>
<dbReference type="NCBIfam" id="TIGR01493">
    <property type="entry name" value="HAD-SF-IA-v2"/>
    <property type="match status" value="1"/>
</dbReference>
<dbReference type="PRINTS" id="PR00413">
    <property type="entry name" value="HADHALOGNASE"/>
</dbReference>
<dbReference type="GO" id="GO:0019120">
    <property type="term" value="F:hydrolase activity, acting on acid halide bonds, in C-halide compounds"/>
    <property type="evidence" value="ECO:0007669"/>
    <property type="project" value="InterPro"/>
</dbReference>
<dbReference type="SFLD" id="SFLDS00003">
    <property type="entry name" value="Haloacid_Dehalogenase"/>
    <property type="match status" value="1"/>
</dbReference>
<dbReference type="PANTHER" id="PTHR43316:SF3">
    <property type="entry name" value="HALOACID DEHALOGENASE, TYPE II (AFU_ORTHOLOGUE AFUA_2G07750)-RELATED"/>
    <property type="match status" value="1"/>
</dbReference>
<dbReference type="SUPFAM" id="SSF56784">
    <property type="entry name" value="HAD-like"/>
    <property type="match status" value="1"/>
</dbReference>
<dbReference type="InterPro" id="IPR006328">
    <property type="entry name" value="2-HAD"/>
</dbReference>
<evidence type="ECO:0000256" key="2">
    <source>
        <dbReference type="ARBA" id="ARBA00022801"/>
    </source>
</evidence>
<sequence>MPTRPRTVAFDVVETLMSLQPLRPRFADAGLAPELLERWFDRLLRDGMALTLAGDYEPFPDVAAAALRTLARGDLDDDTIAHVLTGFHELPAHPDVEPAMRTLSEAGISMICLSNGTTETTTRFLEHNELDHHIDQVISAADVHSWKPPARVYDHALNAIGQAPHDVALVAVHAFDCHGAKRAGLTTGWASRLEGHYSDVFTPADFVGPDLIDVAQQLAALPEAGRGA</sequence>
<dbReference type="AlphaFoldDB" id="A0A4R4UNS0"/>
<dbReference type="OrthoDB" id="3774052at2"/>
<keyword evidence="2" id="KW-0378">Hydrolase</keyword>
<organism evidence="3 4">
    <name type="scientific">Saccharopolyspora aridisoli</name>
    <dbReference type="NCBI Taxonomy" id="2530385"/>
    <lineage>
        <taxon>Bacteria</taxon>
        <taxon>Bacillati</taxon>
        <taxon>Actinomycetota</taxon>
        <taxon>Actinomycetes</taxon>
        <taxon>Pseudonocardiales</taxon>
        <taxon>Pseudonocardiaceae</taxon>
        <taxon>Saccharopolyspora</taxon>
    </lineage>
</organism>
<reference evidence="3 4" key="1">
    <citation type="submission" date="2019-03" db="EMBL/GenBank/DDBJ databases">
        <title>Draft genome sequences of novel Actinobacteria.</title>
        <authorList>
            <person name="Sahin N."/>
            <person name="Ay H."/>
            <person name="Saygin H."/>
        </authorList>
    </citation>
    <scope>NUCLEOTIDE SEQUENCE [LARGE SCALE GENOMIC DNA]</scope>
    <source>
        <strain evidence="3 4">16K404</strain>
    </source>
</reference>
<dbReference type="SFLD" id="SFLDG01129">
    <property type="entry name" value="C1.5:_HAD__Beta-PGM__Phosphata"/>
    <property type="match status" value="1"/>
</dbReference>
<dbReference type="InterPro" id="IPR041492">
    <property type="entry name" value="HAD_2"/>
</dbReference>
<dbReference type="InterPro" id="IPR036412">
    <property type="entry name" value="HAD-like_sf"/>
</dbReference>
<keyword evidence="4" id="KW-1185">Reference proteome</keyword>